<dbReference type="Pfam" id="PF00856">
    <property type="entry name" value="SET"/>
    <property type="match status" value="1"/>
</dbReference>
<dbReference type="GO" id="GO:0070828">
    <property type="term" value="P:heterochromatin organization"/>
    <property type="evidence" value="ECO:0007669"/>
    <property type="project" value="TreeGrafter"/>
</dbReference>
<evidence type="ECO:0000313" key="4">
    <source>
        <dbReference type="Ensembl" id="ENSTMTP00000008102.1"/>
    </source>
</evidence>
<dbReference type="PANTHER" id="PTHR46024">
    <property type="entry name" value="HISTONE-LYSINE N-METHYLTRANSFERASE EGGLESS"/>
    <property type="match status" value="1"/>
</dbReference>
<organism evidence="4 5">
    <name type="scientific">Terrapene triunguis</name>
    <name type="common">Three-toed box turtle</name>
    <dbReference type="NCBI Taxonomy" id="2587831"/>
    <lineage>
        <taxon>Eukaryota</taxon>
        <taxon>Metazoa</taxon>
        <taxon>Chordata</taxon>
        <taxon>Craniata</taxon>
        <taxon>Vertebrata</taxon>
        <taxon>Euteleostomi</taxon>
        <taxon>Archelosauria</taxon>
        <taxon>Testudinata</taxon>
        <taxon>Testudines</taxon>
        <taxon>Cryptodira</taxon>
        <taxon>Durocryptodira</taxon>
        <taxon>Testudinoidea</taxon>
        <taxon>Emydidae</taxon>
        <taxon>Terrapene</taxon>
    </lineage>
</organism>
<dbReference type="Gene3D" id="2.170.270.10">
    <property type="entry name" value="SET domain"/>
    <property type="match status" value="1"/>
</dbReference>
<dbReference type="GO" id="GO:0046974">
    <property type="term" value="F:histone H3K9 methyltransferase activity"/>
    <property type="evidence" value="ECO:0007669"/>
    <property type="project" value="TreeGrafter"/>
</dbReference>
<dbReference type="GO" id="GO:0005634">
    <property type="term" value="C:nucleus"/>
    <property type="evidence" value="ECO:0007669"/>
    <property type="project" value="UniProtKB-SubCell"/>
</dbReference>
<reference evidence="4" key="1">
    <citation type="submission" date="2025-08" db="UniProtKB">
        <authorList>
            <consortium name="Ensembl"/>
        </authorList>
    </citation>
    <scope>IDENTIFICATION</scope>
</reference>
<dbReference type="SMART" id="SM00317">
    <property type="entry name" value="SET"/>
    <property type="match status" value="1"/>
</dbReference>
<sequence length="172" mass="19898">IIYFLNDGKGSLIMTYVIKYISRLLSKLTHYDFRFTDSYLFLLTYVGKKCWFYSFSWGIYLLDATKEGNVGRFLNHSCWPNLFVQSVFVETHNRNFPLVAFFTNRHVKAGTELTWDYGYEAGSMPETEISCQCGVQKLAGWEVEANRLAVDYAQPDTGRLEEHSRAHCASEL</sequence>
<dbReference type="InterPro" id="IPR046341">
    <property type="entry name" value="SET_dom_sf"/>
</dbReference>
<accession>A0A674IK02</accession>
<keyword evidence="5" id="KW-1185">Reference proteome</keyword>
<reference evidence="4" key="2">
    <citation type="submission" date="2025-09" db="UniProtKB">
        <authorList>
            <consortium name="Ensembl"/>
        </authorList>
    </citation>
    <scope>IDENTIFICATION</scope>
</reference>
<dbReference type="PANTHER" id="PTHR46024:SF3">
    <property type="entry name" value="HISTONE-LYSINE N-METHYLTRANSFERASE SETDB2"/>
    <property type="match status" value="1"/>
</dbReference>
<dbReference type="Proteomes" id="UP000472274">
    <property type="component" value="Unplaced"/>
</dbReference>
<dbReference type="GO" id="GO:0010629">
    <property type="term" value="P:negative regulation of gene expression"/>
    <property type="evidence" value="ECO:0007669"/>
    <property type="project" value="TreeGrafter"/>
</dbReference>
<dbReference type="InterPro" id="IPR001214">
    <property type="entry name" value="SET_dom"/>
</dbReference>
<keyword evidence="2" id="KW-0539">Nucleus</keyword>
<dbReference type="PROSITE" id="PS50280">
    <property type="entry name" value="SET"/>
    <property type="match status" value="1"/>
</dbReference>
<protein>
    <recommendedName>
        <fullName evidence="3">SET domain-containing protein</fullName>
    </recommendedName>
</protein>
<comment type="subcellular location">
    <subcellularLocation>
        <location evidence="1">Nucleus</location>
    </subcellularLocation>
</comment>
<dbReference type="InterPro" id="IPR051516">
    <property type="entry name" value="SETDB_methyltransferase"/>
</dbReference>
<feature type="domain" description="SET" evidence="3">
    <location>
        <begin position="1"/>
        <end position="118"/>
    </location>
</feature>
<proteinExistence type="predicted"/>
<evidence type="ECO:0000256" key="1">
    <source>
        <dbReference type="ARBA" id="ARBA00004123"/>
    </source>
</evidence>
<dbReference type="AlphaFoldDB" id="A0A674IK02"/>
<dbReference type="SUPFAM" id="SSF82199">
    <property type="entry name" value="SET domain"/>
    <property type="match status" value="1"/>
</dbReference>
<dbReference type="GeneTree" id="ENSGT00940000158209"/>
<evidence type="ECO:0000313" key="5">
    <source>
        <dbReference type="Proteomes" id="UP000472274"/>
    </source>
</evidence>
<dbReference type="Ensembl" id="ENSTMTT00000008371.1">
    <property type="protein sequence ID" value="ENSTMTP00000008102.1"/>
    <property type="gene ID" value="ENSTMTG00000005896.1"/>
</dbReference>
<evidence type="ECO:0000259" key="3">
    <source>
        <dbReference type="PROSITE" id="PS50280"/>
    </source>
</evidence>
<name>A0A674IK02_9SAUR</name>
<dbReference type="InParanoid" id="A0A674IK02"/>
<evidence type="ECO:0000256" key="2">
    <source>
        <dbReference type="ARBA" id="ARBA00023242"/>
    </source>
</evidence>